<evidence type="ECO:0000259" key="5">
    <source>
        <dbReference type="PROSITE" id="PS50072"/>
    </source>
</evidence>
<protein>
    <recommendedName>
        <fullName evidence="4">Peptidyl-prolyl cis-trans isomerase</fullName>
        <shortName evidence="4">PPIase</shortName>
        <ecNumber evidence="4">5.2.1.8</ecNumber>
    </recommendedName>
</protein>
<name>A0A146L439_LYGHE</name>
<dbReference type="PANTHER" id="PTHR11071">
    <property type="entry name" value="PEPTIDYL-PROLYL CIS-TRANS ISOMERASE"/>
    <property type="match status" value="1"/>
</dbReference>
<keyword evidence="2 4" id="KW-0697">Rotamase</keyword>
<gene>
    <name evidence="6" type="primary">CPR6_0</name>
    <name evidence="6" type="ORF">g.16045</name>
</gene>
<accession>A0A146L439</accession>
<comment type="similarity">
    <text evidence="4">Belongs to the cyclophilin-type PPIase family.</text>
</comment>
<evidence type="ECO:0000256" key="4">
    <source>
        <dbReference type="RuleBase" id="RU363019"/>
    </source>
</evidence>
<dbReference type="InterPro" id="IPR002130">
    <property type="entry name" value="Cyclophilin-type_PPIase_dom"/>
</dbReference>
<organism evidence="6">
    <name type="scientific">Lygus hesperus</name>
    <name type="common">Western plant bug</name>
    <dbReference type="NCBI Taxonomy" id="30085"/>
    <lineage>
        <taxon>Eukaryota</taxon>
        <taxon>Metazoa</taxon>
        <taxon>Ecdysozoa</taxon>
        <taxon>Arthropoda</taxon>
        <taxon>Hexapoda</taxon>
        <taxon>Insecta</taxon>
        <taxon>Pterygota</taxon>
        <taxon>Neoptera</taxon>
        <taxon>Paraneoptera</taxon>
        <taxon>Hemiptera</taxon>
        <taxon>Heteroptera</taxon>
        <taxon>Panheteroptera</taxon>
        <taxon>Cimicomorpha</taxon>
        <taxon>Miridae</taxon>
        <taxon>Mirini</taxon>
        <taxon>Lygus</taxon>
    </lineage>
</organism>
<dbReference type="SUPFAM" id="SSF50891">
    <property type="entry name" value="Cyclophilin-like"/>
    <property type="match status" value="1"/>
</dbReference>
<dbReference type="InterPro" id="IPR020892">
    <property type="entry name" value="Cyclophilin-type_PPIase_CS"/>
</dbReference>
<comment type="function">
    <text evidence="4">PPIases accelerate the folding of proteins. It catalyzes the cis-trans isomerization of proline imidic peptide bonds in oligopeptides.</text>
</comment>
<keyword evidence="3 4" id="KW-0413">Isomerase</keyword>
<dbReference type="PROSITE" id="PS50072">
    <property type="entry name" value="CSA_PPIASE_2"/>
    <property type="match status" value="1"/>
</dbReference>
<reference evidence="6" key="1">
    <citation type="journal article" date="2016" name="Gigascience">
        <title>De novo construction of an expanded transcriptome assembly for the western tarnished plant bug, Lygus hesperus.</title>
        <authorList>
            <person name="Tassone E.E."/>
            <person name="Geib S.M."/>
            <person name="Hall B."/>
            <person name="Fabrick J.A."/>
            <person name="Brent C.S."/>
            <person name="Hull J.J."/>
        </authorList>
    </citation>
    <scope>NUCLEOTIDE SEQUENCE</scope>
</reference>
<dbReference type="GO" id="GO:0003755">
    <property type="term" value="F:peptidyl-prolyl cis-trans isomerase activity"/>
    <property type="evidence" value="ECO:0007669"/>
    <property type="project" value="UniProtKB-UniRule"/>
</dbReference>
<evidence type="ECO:0000256" key="2">
    <source>
        <dbReference type="ARBA" id="ARBA00023110"/>
    </source>
</evidence>
<dbReference type="PIRSF" id="PIRSF001467">
    <property type="entry name" value="Peptidylpro_ismrse"/>
    <property type="match status" value="1"/>
</dbReference>
<sequence length="210" mass="23565">VVKCAVRYIRHLRRTHAVNLPPRMQVQSVNRHRTMAATLPKVYMQISHAGKPIGCITFSLYDDIAPLTAANFRFLAQGTKITPAINRPLTFCGSFFHRVIRNFMVQGGDITHFNGLGGYSIYGRLFKDENFAVLHDRAYLLSMANAGPHTNSSQFFITTKPCPHLNGKHVVFGEVCGGHHVVDYMQNVPTDTLFRPRQPLLVQECGLLSD</sequence>
<dbReference type="PANTHER" id="PTHR11071:SF561">
    <property type="entry name" value="PEPTIDYL-PROLYL CIS-TRANS ISOMERASE D-RELATED"/>
    <property type="match status" value="1"/>
</dbReference>
<dbReference type="AlphaFoldDB" id="A0A146L439"/>
<dbReference type="InterPro" id="IPR024936">
    <property type="entry name" value="Cyclophilin-type_PPIase"/>
</dbReference>
<dbReference type="GO" id="GO:0006457">
    <property type="term" value="P:protein folding"/>
    <property type="evidence" value="ECO:0007669"/>
    <property type="project" value="InterPro"/>
</dbReference>
<evidence type="ECO:0000313" key="6">
    <source>
        <dbReference type="EMBL" id="JAQ03274.1"/>
    </source>
</evidence>
<comment type="catalytic activity">
    <reaction evidence="1 4">
        <text>[protein]-peptidylproline (omega=180) = [protein]-peptidylproline (omega=0)</text>
        <dbReference type="Rhea" id="RHEA:16237"/>
        <dbReference type="Rhea" id="RHEA-COMP:10747"/>
        <dbReference type="Rhea" id="RHEA-COMP:10748"/>
        <dbReference type="ChEBI" id="CHEBI:83833"/>
        <dbReference type="ChEBI" id="CHEBI:83834"/>
        <dbReference type="EC" id="5.2.1.8"/>
    </reaction>
</comment>
<dbReference type="Pfam" id="PF00160">
    <property type="entry name" value="Pro_isomerase"/>
    <property type="match status" value="1"/>
</dbReference>
<dbReference type="FunFam" id="2.40.100.10:FF:000025">
    <property type="entry name" value="Peptidyl-prolyl cis-trans isomerase CYP19-2"/>
    <property type="match status" value="1"/>
</dbReference>
<dbReference type="EC" id="5.2.1.8" evidence="4"/>
<dbReference type="PROSITE" id="PS00170">
    <property type="entry name" value="CSA_PPIASE_1"/>
    <property type="match status" value="1"/>
</dbReference>
<dbReference type="GO" id="GO:0005829">
    <property type="term" value="C:cytosol"/>
    <property type="evidence" value="ECO:0007669"/>
    <property type="project" value="TreeGrafter"/>
</dbReference>
<proteinExistence type="inferred from homology"/>
<feature type="domain" description="PPIase cyclophilin-type" evidence="5">
    <location>
        <begin position="43"/>
        <end position="207"/>
    </location>
</feature>
<evidence type="ECO:0000256" key="3">
    <source>
        <dbReference type="ARBA" id="ARBA00023235"/>
    </source>
</evidence>
<feature type="non-terminal residue" evidence="6">
    <location>
        <position position="1"/>
    </location>
</feature>
<dbReference type="Gene3D" id="2.40.100.10">
    <property type="entry name" value="Cyclophilin-like"/>
    <property type="match status" value="1"/>
</dbReference>
<dbReference type="PRINTS" id="PR00153">
    <property type="entry name" value="CSAPPISMRASE"/>
</dbReference>
<evidence type="ECO:0000256" key="1">
    <source>
        <dbReference type="ARBA" id="ARBA00000971"/>
    </source>
</evidence>
<dbReference type="GO" id="GO:0016018">
    <property type="term" value="F:cyclosporin A binding"/>
    <property type="evidence" value="ECO:0007669"/>
    <property type="project" value="TreeGrafter"/>
</dbReference>
<dbReference type="InterPro" id="IPR029000">
    <property type="entry name" value="Cyclophilin-like_dom_sf"/>
</dbReference>
<dbReference type="EMBL" id="GDHC01015355">
    <property type="protein sequence ID" value="JAQ03274.1"/>
    <property type="molecule type" value="Transcribed_RNA"/>
</dbReference>